<dbReference type="InterPro" id="IPR051871">
    <property type="entry name" value="GMC_Oxidoreductase-Related"/>
</dbReference>
<reference evidence="4" key="2">
    <citation type="submission" date="2023-05" db="EMBL/GenBank/DDBJ databases">
        <authorList>
            <person name="Schelkunov M.I."/>
        </authorList>
    </citation>
    <scope>NUCLEOTIDE SEQUENCE</scope>
    <source>
        <strain evidence="4">Hsosn_3</strain>
        <tissue evidence="4">Leaf</tissue>
    </source>
</reference>
<evidence type="ECO:0000256" key="2">
    <source>
        <dbReference type="ARBA" id="ARBA00022630"/>
    </source>
</evidence>
<name>A0AAD8GYU0_9APIA</name>
<evidence type="ECO:0000313" key="4">
    <source>
        <dbReference type="EMBL" id="KAK1357875.1"/>
    </source>
</evidence>
<protein>
    <submittedName>
        <fullName evidence="4">Uncharacterized protein</fullName>
    </submittedName>
</protein>
<dbReference type="PANTHER" id="PTHR45968">
    <property type="entry name" value="OSJNBA0019K04.7 PROTEIN"/>
    <property type="match status" value="1"/>
</dbReference>
<keyword evidence="5" id="KW-1185">Reference proteome</keyword>
<evidence type="ECO:0000256" key="1">
    <source>
        <dbReference type="ARBA" id="ARBA00001974"/>
    </source>
</evidence>
<gene>
    <name evidence="4" type="ORF">POM88_051131</name>
</gene>
<dbReference type="PANTHER" id="PTHR45968:SF2">
    <property type="entry name" value="(R)-MANDELONITRILE LYASE-LIKE"/>
    <property type="match status" value="1"/>
</dbReference>
<evidence type="ECO:0000256" key="3">
    <source>
        <dbReference type="ARBA" id="ARBA00022827"/>
    </source>
</evidence>
<dbReference type="Proteomes" id="UP001237642">
    <property type="component" value="Unassembled WGS sequence"/>
</dbReference>
<dbReference type="AlphaFoldDB" id="A0AAD8GYU0"/>
<dbReference type="Gene3D" id="3.30.410.40">
    <property type="match status" value="1"/>
</dbReference>
<dbReference type="EMBL" id="JAUIZM010000011">
    <property type="protein sequence ID" value="KAK1357875.1"/>
    <property type="molecule type" value="Genomic_DNA"/>
</dbReference>
<dbReference type="InterPro" id="IPR036188">
    <property type="entry name" value="FAD/NAD-bd_sf"/>
</dbReference>
<keyword evidence="2" id="KW-0285">Flavoprotein</keyword>
<proteinExistence type="predicted"/>
<sequence length="124" mass="13939">MDHFESPAIAFTSEGVFNARGRVLGESSVINAGFYSRVDPDFYKNSGINWDLKVVNHLYEWVKKAIVFQPELKSWQPAVRDSLIEAGVDPYIGCTLNHSVGTKIGGTRMGNRQVQRFSFNMLNP</sequence>
<dbReference type="Gene3D" id="3.50.50.60">
    <property type="entry name" value="FAD/NAD(P)-binding domain"/>
    <property type="match status" value="1"/>
</dbReference>
<accession>A0AAD8GYU0</accession>
<evidence type="ECO:0000313" key="5">
    <source>
        <dbReference type="Proteomes" id="UP001237642"/>
    </source>
</evidence>
<reference evidence="4" key="1">
    <citation type="submission" date="2023-02" db="EMBL/GenBank/DDBJ databases">
        <title>Genome of toxic invasive species Heracleum sosnowskyi carries increased number of genes despite the absence of recent whole-genome duplications.</title>
        <authorList>
            <person name="Schelkunov M."/>
            <person name="Shtratnikova V."/>
            <person name="Makarenko M."/>
            <person name="Klepikova A."/>
            <person name="Omelchenko D."/>
            <person name="Novikova G."/>
            <person name="Obukhova E."/>
            <person name="Bogdanov V."/>
            <person name="Penin A."/>
            <person name="Logacheva M."/>
        </authorList>
    </citation>
    <scope>NUCLEOTIDE SEQUENCE</scope>
    <source>
        <strain evidence="4">Hsosn_3</strain>
        <tissue evidence="4">Leaf</tissue>
    </source>
</reference>
<dbReference type="SUPFAM" id="SSF51905">
    <property type="entry name" value="FAD/NAD(P)-binding domain"/>
    <property type="match status" value="1"/>
</dbReference>
<keyword evidence="3" id="KW-0274">FAD</keyword>
<comment type="cofactor">
    <cofactor evidence="1">
        <name>FAD</name>
        <dbReference type="ChEBI" id="CHEBI:57692"/>
    </cofactor>
</comment>
<comment type="caution">
    <text evidence="4">The sequence shown here is derived from an EMBL/GenBank/DDBJ whole genome shotgun (WGS) entry which is preliminary data.</text>
</comment>
<organism evidence="4 5">
    <name type="scientific">Heracleum sosnowskyi</name>
    <dbReference type="NCBI Taxonomy" id="360622"/>
    <lineage>
        <taxon>Eukaryota</taxon>
        <taxon>Viridiplantae</taxon>
        <taxon>Streptophyta</taxon>
        <taxon>Embryophyta</taxon>
        <taxon>Tracheophyta</taxon>
        <taxon>Spermatophyta</taxon>
        <taxon>Magnoliopsida</taxon>
        <taxon>eudicotyledons</taxon>
        <taxon>Gunneridae</taxon>
        <taxon>Pentapetalae</taxon>
        <taxon>asterids</taxon>
        <taxon>campanulids</taxon>
        <taxon>Apiales</taxon>
        <taxon>Apiaceae</taxon>
        <taxon>Apioideae</taxon>
        <taxon>apioid superclade</taxon>
        <taxon>Tordylieae</taxon>
        <taxon>Tordyliinae</taxon>
        <taxon>Heracleum</taxon>
    </lineage>
</organism>